<dbReference type="EMBL" id="CAICTM010000280">
    <property type="protein sequence ID" value="CAB9506850.1"/>
    <property type="molecule type" value="Genomic_DNA"/>
</dbReference>
<comment type="caution">
    <text evidence="1">The sequence shown here is derived from an EMBL/GenBank/DDBJ whole genome shotgun (WGS) entry which is preliminary data.</text>
</comment>
<name>A0A9N8DR84_9STRA</name>
<protein>
    <submittedName>
        <fullName evidence="1">Uncharacterized protein</fullName>
    </submittedName>
</protein>
<dbReference type="Proteomes" id="UP001153069">
    <property type="component" value="Unassembled WGS sequence"/>
</dbReference>
<proteinExistence type="predicted"/>
<evidence type="ECO:0000313" key="1">
    <source>
        <dbReference type="EMBL" id="CAB9506850.1"/>
    </source>
</evidence>
<accession>A0A9N8DR84</accession>
<dbReference type="AlphaFoldDB" id="A0A9N8DR84"/>
<reference evidence="1" key="1">
    <citation type="submission" date="2020-06" db="EMBL/GenBank/DDBJ databases">
        <authorList>
            <consortium name="Plant Systems Biology data submission"/>
        </authorList>
    </citation>
    <scope>NUCLEOTIDE SEQUENCE</scope>
    <source>
        <strain evidence="1">D6</strain>
    </source>
</reference>
<organism evidence="1 2">
    <name type="scientific">Seminavis robusta</name>
    <dbReference type="NCBI Taxonomy" id="568900"/>
    <lineage>
        <taxon>Eukaryota</taxon>
        <taxon>Sar</taxon>
        <taxon>Stramenopiles</taxon>
        <taxon>Ochrophyta</taxon>
        <taxon>Bacillariophyta</taxon>
        <taxon>Bacillariophyceae</taxon>
        <taxon>Bacillariophycidae</taxon>
        <taxon>Naviculales</taxon>
        <taxon>Naviculaceae</taxon>
        <taxon>Seminavis</taxon>
    </lineage>
</organism>
<gene>
    <name evidence="1" type="ORF">SEMRO_281_G107311.1</name>
</gene>
<sequence length="140" mass="15378">MVNKPCARRGATCSADTGSLGLQLASSKATNYSRLIQRFGHRSSAAAAANLWLHSSVIPSRGREPWVESVLHVVRDEYSYEARARSGRVEVIIADRDSLRLSISAYREISNRTVEVARRASQQGSVSHLLILYCHSPSAP</sequence>
<keyword evidence="2" id="KW-1185">Reference proteome</keyword>
<evidence type="ECO:0000313" key="2">
    <source>
        <dbReference type="Proteomes" id="UP001153069"/>
    </source>
</evidence>